<protein>
    <recommendedName>
        <fullName evidence="1">SKP1 component dimerisation domain-containing protein</fullName>
    </recommendedName>
</protein>
<dbReference type="VEuPathDB" id="VectorBase:HLOH_051851"/>
<name>A0A9J6FHH3_HAELO</name>
<dbReference type="EMBL" id="JABSTR010000001">
    <property type="protein sequence ID" value="KAH9362379.1"/>
    <property type="molecule type" value="Genomic_DNA"/>
</dbReference>
<dbReference type="InterPro" id="IPR036296">
    <property type="entry name" value="SKP1-like_dim_sf"/>
</dbReference>
<dbReference type="GO" id="GO:0006511">
    <property type="term" value="P:ubiquitin-dependent protein catabolic process"/>
    <property type="evidence" value="ECO:0007669"/>
    <property type="project" value="InterPro"/>
</dbReference>
<keyword evidence="3" id="KW-1185">Reference proteome</keyword>
<evidence type="ECO:0000259" key="1">
    <source>
        <dbReference type="Pfam" id="PF01466"/>
    </source>
</evidence>
<sequence length="79" mass="8933">MAANDLEINGLLNLACEALAYLIRDGRPKHMRQMFRIDATLHPRKRSRSARGTNGIVYLLWTIAAAKRRCREHVSGSSI</sequence>
<reference evidence="2 3" key="1">
    <citation type="journal article" date="2020" name="Cell">
        <title>Large-Scale Comparative Analyses of Tick Genomes Elucidate Their Genetic Diversity and Vector Capacities.</title>
        <authorList>
            <consortium name="Tick Genome and Microbiome Consortium (TIGMIC)"/>
            <person name="Jia N."/>
            <person name="Wang J."/>
            <person name="Shi W."/>
            <person name="Du L."/>
            <person name="Sun Y."/>
            <person name="Zhan W."/>
            <person name="Jiang J.F."/>
            <person name="Wang Q."/>
            <person name="Zhang B."/>
            <person name="Ji P."/>
            <person name="Bell-Sakyi L."/>
            <person name="Cui X.M."/>
            <person name="Yuan T.T."/>
            <person name="Jiang B.G."/>
            <person name="Yang W.F."/>
            <person name="Lam T.T."/>
            <person name="Chang Q.C."/>
            <person name="Ding S.J."/>
            <person name="Wang X.J."/>
            <person name="Zhu J.G."/>
            <person name="Ruan X.D."/>
            <person name="Zhao L."/>
            <person name="Wei J.T."/>
            <person name="Ye R.Z."/>
            <person name="Que T.C."/>
            <person name="Du C.H."/>
            <person name="Zhou Y.H."/>
            <person name="Cheng J.X."/>
            <person name="Dai P.F."/>
            <person name="Guo W.B."/>
            <person name="Han X.H."/>
            <person name="Huang E.J."/>
            <person name="Li L.F."/>
            <person name="Wei W."/>
            <person name="Gao Y.C."/>
            <person name="Liu J.Z."/>
            <person name="Shao H.Z."/>
            <person name="Wang X."/>
            <person name="Wang C.C."/>
            <person name="Yang T.C."/>
            <person name="Huo Q.B."/>
            <person name="Li W."/>
            <person name="Chen H.Y."/>
            <person name="Chen S.E."/>
            <person name="Zhou L.G."/>
            <person name="Ni X.B."/>
            <person name="Tian J.H."/>
            <person name="Sheng Y."/>
            <person name="Liu T."/>
            <person name="Pan Y.S."/>
            <person name="Xia L.Y."/>
            <person name="Li J."/>
            <person name="Zhao F."/>
            <person name="Cao W.C."/>
        </authorList>
    </citation>
    <scope>NUCLEOTIDE SEQUENCE [LARGE SCALE GENOMIC DNA]</scope>
    <source>
        <strain evidence="2">HaeL-2018</strain>
    </source>
</reference>
<dbReference type="InterPro" id="IPR016072">
    <property type="entry name" value="Skp1_comp_dimer"/>
</dbReference>
<gene>
    <name evidence="2" type="ORF">HPB48_018031</name>
</gene>
<organism evidence="2 3">
    <name type="scientific">Haemaphysalis longicornis</name>
    <name type="common">Bush tick</name>
    <dbReference type="NCBI Taxonomy" id="44386"/>
    <lineage>
        <taxon>Eukaryota</taxon>
        <taxon>Metazoa</taxon>
        <taxon>Ecdysozoa</taxon>
        <taxon>Arthropoda</taxon>
        <taxon>Chelicerata</taxon>
        <taxon>Arachnida</taxon>
        <taxon>Acari</taxon>
        <taxon>Parasitiformes</taxon>
        <taxon>Ixodida</taxon>
        <taxon>Ixodoidea</taxon>
        <taxon>Ixodidae</taxon>
        <taxon>Haemaphysalinae</taxon>
        <taxon>Haemaphysalis</taxon>
    </lineage>
</organism>
<feature type="domain" description="SKP1 component dimerisation" evidence="1">
    <location>
        <begin position="10"/>
        <end position="38"/>
    </location>
</feature>
<dbReference type="SUPFAM" id="SSF81382">
    <property type="entry name" value="Skp1 dimerisation domain-like"/>
    <property type="match status" value="1"/>
</dbReference>
<proteinExistence type="predicted"/>
<dbReference type="Gene3D" id="3.30.710.10">
    <property type="entry name" value="Potassium Channel Kv1.1, Chain A"/>
    <property type="match status" value="1"/>
</dbReference>
<dbReference type="Pfam" id="PF01466">
    <property type="entry name" value="Skp1"/>
    <property type="match status" value="1"/>
</dbReference>
<dbReference type="AlphaFoldDB" id="A0A9J6FHH3"/>
<comment type="caution">
    <text evidence="2">The sequence shown here is derived from an EMBL/GenBank/DDBJ whole genome shotgun (WGS) entry which is preliminary data.</text>
</comment>
<dbReference type="InterPro" id="IPR011333">
    <property type="entry name" value="SKP1/BTB/POZ_sf"/>
</dbReference>
<accession>A0A9J6FHH3</accession>
<evidence type="ECO:0000313" key="2">
    <source>
        <dbReference type="EMBL" id="KAH9362379.1"/>
    </source>
</evidence>
<evidence type="ECO:0000313" key="3">
    <source>
        <dbReference type="Proteomes" id="UP000821853"/>
    </source>
</evidence>
<dbReference type="Proteomes" id="UP000821853">
    <property type="component" value="Chromosome 1"/>
</dbReference>